<evidence type="ECO:0000259" key="4">
    <source>
        <dbReference type="SMART" id="SM00479"/>
    </source>
</evidence>
<evidence type="ECO:0000313" key="6">
    <source>
        <dbReference type="Proteomes" id="UP001595533"/>
    </source>
</evidence>
<evidence type="ECO:0000256" key="3">
    <source>
        <dbReference type="ARBA" id="ARBA00022839"/>
    </source>
</evidence>
<evidence type="ECO:0000256" key="2">
    <source>
        <dbReference type="ARBA" id="ARBA00022801"/>
    </source>
</evidence>
<dbReference type="Pfam" id="PF00929">
    <property type="entry name" value="RNase_T"/>
    <property type="match status" value="1"/>
</dbReference>
<accession>A0ABV7J7W6</accession>
<keyword evidence="1" id="KW-0540">Nuclease</keyword>
<evidence type="ECO:0000256" key="1">
    <source>
        <dbReference type="ARBA" id="ARBA00022722"/>
    </source>
</evidence>
<dbReference type="PANTHER" id="PTHR30231:SF4">
    <property type="entry name" value="PROTEIN NEN2"/>
    <property type="match status" value="1"/>
</dbReference>
<protein>
    <submittedName>
        <fullName evidence="5">Exonuclease domain-containing protein</fullName>
    </submittedName>
</protein>
<name>A0ABV7J7W6_9GAMM</name>
<dbReference type="EMBL" id="JBHRTS010000002">
    <property type="protein sequence ID" value="MFC3193207.1"/>
    <property type="molecule type" value="Genomic_DNA"/>
</dbReference>
<dbReference type="Gene3D" id="3.30.420.10">
    <property type="entry name" value="Ribonuclease H-like superfamily/Ribonuclease H"/>
    <property type="match status" value="1"/>
</dbReference>
<keyword evidence="6" id="KW-1185">Reference proteome</keyword>
<dbReference type="InterPro" id="IPR013520">
    <property type="entry name" value="Ribonucl_H"/>
</dbReference>
<dbReference type="InterPro" id="IPR012337">
    <property type="entry name" value="RNaseH-like_sf"/>
</dbReference>
<proteinExistence type="predicted"/>
<keyword evidence="3 5" id="KW-0269">Exonuclease</keyword>
<dbReference type="GO" id="GO:0004527">
    <property type="term" value="F:exonuclease activity"/>
    <property type="evidence" value="ECO:0007669"/>
    <property type="project" value="UniProtKB-KW"/>
</dbReference>
<dbReference type="InterPro" id="IPR036397">
    <property type="entry name" value="RNaseH_sf"/>
</dbReference>
<dbReference type="Proteomes" id="UP001595533">
    <property type="component" value="Unassembled WGS sequence"/>
</dbReference>
<feature type="domain" description="Exonuclease" evidence="4">
    <location>
        <begin position="1"/>
        <end position="168"/>
    </location>
</feature>
<comment type="caution">
    <text evidence="5">The sequence shown here is derived from an EMBL/GenBank/DDBJ whole genome shotgun (WGS) entry which is preliminary data.</text>
</comment>
<dbReference type="PANTHER" id="PTHR30231">
    <property type="entry name" value="DNA POLYMERASE III SUBUNIT EPSILON"/>
    <property type="match status" value="1"/>
</dbReference>
<evidence type="ECO:0000313" key="5">
    <source>
        <dbReference type="EMBL" id="MFC3193207.1"/>
    </source>
</evidence>
<dbReference type="CDD" id="cd06127">
    <property type="entry name" value="DEDDh"/>
    <property type="match status" value="1"/>
</dbReference>
<reference evidence="6" key="1">
    <citation type="journal article" date="2019" name="Int. J. Syst. Evol. Microbiol.">
        <title>The Global Catalogue of Microorganisms (GCM) 10K type strain sequencing project: providing services to taxonomists for standard genome sequencing and annotation.</title>
        <authorList>
            <consortium name="The Broad Institute Genomics Platform"/>
            <consortium name="The Broad Institute Genome Sequencing Center for Infectious Disease"/>
            <person name="Wu L."/>
            <person name="Ma J."/>
        </authorList>
    </citation>
    <scope>NUCLEOTIDE SEQUENCE [LARGE SCALE GENOMIC DNA]</scope>
    <source>
        <strain evidence="6">KCTC 42953</strain>
    </source>
</reference>
<keyword evidence="2" id="KW-0378">Hydrolase</keyword>
<organism evidence="5 6">
    <name type="scientific">Marinicella sediminis</name>
    <dbReference type="NCBI Taxonomy" id="1792834"/>
    <lineage>
        <taxon>Bacteria</taxon>
        <taxon>Pseudomonadati</taxon>
        <taxon>Pseudomonadota</taxon>
        <taxon>Gammaproteobacteria</taxon>
        <taxon>Lysobacterales</taxon>
        <taxon>Marinicellaceae</taxon>
        <taxon>Marinicella</taxon>
    </lineage>
</organism>
<dbReference type="RefSeq" id="WP_157892655.1">
    <property type="nucleotide sequence ID" value="NZ_JBHRTS010000002.1"/>
</dbReference>
<sequence>MDTETTGIDKHDQIIEIAILDEEGNILLDSLVKPTVKVTPNARAVHGISNRDLKNAPGWAEVYEKYLSITEGKTILAYNSKFDKRLMQQSCKANKLVNKRRNWDCIMLAYSEFMGNTKNGWYKWHKLEDAAFNSTVSISNSNSKQHKALYDSGLALGVYMHMKAEVNKYFESDV</sequence>
<dbReference type="SMART" id="SM00479">
    <property type="entry name" value="EXOIII"/>
    <property type="match status" value="1"/>
</dbReference>
<dbReference type="SUPFAM" id="SSF53098">
    <property type="entry name" value="Ribonuclease H-like"/>
    <property type="match status" value="1"/>
</dbReference>
<gene>
    <name evidence="5" type="ORF">ACFODZ_03020</name>
</gene>